<comment type="function">
    <text evidence="5">Could be a nuclease involved in processing of the 5'-end of pre-16S rRNA.</text>
</comment>
<feature type="domain" description="YqgF/RNase H-like" evidence="6">
    <location>
        <begin position="9"/>
        <end position="109"/>
    </location>
</feature>
<dbReference type="EC" id="3.1.-.-" evidence="5"/>
<keyword evidence="1 5" id="KW-0963">Cytoplasm</keyword>
<dbReference type="RefSeq" id="WP_382416749.1">
    <property type="nucleotide sequence ID" value="NZ_AP031500.1"/>
</dbReference>
<protein>
    <recommendedName>
        <fullName evidence="5">Putative pre-16S rRNA nuclease</fullName>
        <ecNumber evidence="5">3.1.-.-</ecNumber>
    </recommendedName>
</protein>
<comment type="caution">
    <text evidence="7">The sequence shown here is derived from an EMBL/GenBank/DDBJ whole genome shotgun (WGS) entry which is preliminary data.</text>
</comment>
<dbReference type="EMBL" id="JBHRTL010000007">
    <property type="protein sequence ID" value="MFC3155800.1"/>
    <property type="molecule type" value="Genomic_DNA"/>
</dbReference>
<evidence type="ECO:0000259" key="6">
    <source>
        <dbReference type="SMART" id="SM00732"/>
    </source>
</evidence>
<dbReference type="InterPro" id="IPR005227">
    <property type="entry name" value="YqgF"/>
</dbReference>
<comment type="subcellular location">
    <subcellularLocation>
        <location evidence="5">Cytoplasm</location>
    </subcellularLocation>
</comment>
<evidence type="ECO:0000256" key="5">
    <source>
        <dbReference type="HAMAP-Rule" id="MF_00651"/>
    </source>
</evidence>
<evidence type="ECO:0000256" key="2">
    <source>
        <dbReference type="ARBA" id="ARBA00022517"/>
    </source>
</evidence>
<dbReference type="CDD" id="cd16964">
    <property type="entry name" value="YqgF"/>
    <property type="match status" value="1"/>
</dbReference>
<comment type="similarity">
    <text evidence="5">Belongs to the YqgF HJR family.</text>
</comment>
<reference evidence="8" key="1">
    <citation type="journal article" date="2019" name="Int. J. Syst. Evol. Microbiol.">
        <title>The Global Catalogue of Microorganisms (GCM) 10K type strain sequencing project: providing services to taxonomists for standard genome sequencing and annotation.</title>
        <authorList>
            <consortium name="The Broad Institute Genomics Platform"/>
            <consortium name="The Broad Institute Genome Sequencing Center for Infectious Disease"/>
            <person name="Wu L."/>
            <person name="Ma J."/>
        </authorList>
    </citation>
    <scope>NUCLEOTIDE SEQUENCE [LARGE SCALE GENOMIC DNA]</scope>
    <source>
        <strain evidence="8">KCTC 52141</strain>
    </source>
</reference>
<evidence type="ECO:0000256" key="4">
    <source>
        <dbReference type="ARBA" id="ARBA00022801"/>
    </source>
</evidence>
<dbReference type="PANTHER" id="PTHR33317">
    <property type="entry name" value="POLYNUCLEOTIDYL TRANSFERASE, RIBONUCLEASE H-LIKE SUPERFAMILY PROTEIN"/>
    <property type="match status" value="1"/>
</dbReference>
<gene>
    <name evidence="7" type="primary">ruvX</name>
    <name evidence="7" type="ORF">ACFOEB_11365</name>
</gene>
<keyword evidence="8" id="KW-1185">Reference proteome</keyword>
<dbReference type="PANTHER" id="PTHR33317:SF4">
    <property type="entry name" value="POLYNUCLEOTIDYL TRANSFERASE, RIBONUCLEASE H-LIKE SUPERFAMILY PROTEIN"/>
    <property type="match status" value="1"/>
</dbReference>
<keyword evidence="3 5" id="KW-0540">Nuclease</keyword>
<name>A0ABV7HTD2_9GAMM</name>
<accession>A0ABV7HTD2</accession>
<evidence type="ECO:0000256" key="1">
    <source>
        <dbReference type="ARBA" id="ARBA00022490"/>
    </source>
</evidence>
<dbReference type="HAMAP" id="MF_00651">
    <property type="entry name" value="Nuclease_YqgF"/>
    <property type="match status" value="1"/>
</dbReference>
<dbReference type="Gene3D" id="3.30.420.140">
    <property type="entry name" value="YqgF/RNase H-like domain"/>
    <property type="match status" value="1"/>
</dbReference>
<proteinExistence type="inferred from homology"/>
<evidence type="ECO:0000313" key="8">
    <source>
        <dbReference type="Proteomes" id="UP001595548"/>
    </source>
</evidence>
<dbReference type="SUPFAM" id="SSF53098">
    <property type="entry name" value="Ribonuclease H-like"/>
    <property type="match status" value="1"/>
</dbReference>
<dbReference type="NCBIfam" id="TIGR00250">
    <property type="entry name" value="RNAse_H_YqgF"/>
    <property type="match status" value="1"/>
</dbReference>
<dbReference type="InterPro" id="IPR037027">
    <property type="entry name" value="YqgF/RNaseH-like_dom_sf"/>
</dbReference>
<dbReference type="Proteomes" id="UP001595548">
    <property type="component" value="Unassembled WGS sequence"/>
</dbReference>
<dbReference type="SMART" id="SM00732">
    <property type="entry name" value="YqgFc"/>
    <property type="match status" value="1"/>
</dbReference>
<dbReference type="InterPro" id="IPR012337">
    <property type="entry name" value="RNaseH-like_sf"/>
</dbReference>
<evidence type="ECO:0000256" key="3">
    <source>
        <dbReference type="ARBA" id="ARBA00022722"/>
    </source>
</evidence>
<dbReference type="InterPro" id="IPR006641">
    <property type="entry name" value="YqgF/RNaseH-like_dom"/>
</dbReference>
<sequence length="148" mass="16389">MPDPSAKSQTLLCFDYGTKNIGVAIGQTLTHSARALTQLKARDGIPNWDEISKLLKEWQPHLVLVGLPLNMDGSDSELCPRARKFANRLHGRFGVQTQMVDERLSSFEAKGEHLAQGGSRHYKSDPVDAIAARIILQDWLNGQPQENG</sequence>
<dbReference type="Pfam" id="PF03652">
    <property type="entry name" value="RuvX"/>
    <property type="match status" value="1"/>
</dbReference>
<keyword evidence="2 5" id="KW-0690">Ribosome biogenesis</keyword>
<keyword evidence="4 5" id="KW-0378">Hydrolase</keyword>
<organism evidence="7 8">
    <name type="scientific">Gilvimarinus japonicus</name>
    <dbReference type="NCBI Taxonomy" id="1796469"/>
    <lineage>
        <taxon>Bacteria</taxon>
        <taxon>Pseudomonadati</taxon>
        <taxon>Pseudomonadota</taxon>
        <taxon>Gammaproteobacteria</taxon>
        <taxon>Cellvibrionales</taxon>
        <taxon>Cellvibrionaceae</taxon>
        <taxon>Gilvimarinus</taxon>
    </lineage>
</organism>
<evidence type="ECO:0000313" key="7">
    <source>
        <dbReference type="EMBL" id="MFC3155800.1"/>
    </source>
</evidence>